<dbReference type="Pfam" id="PF26138">
    <property type="entry name" value="DUF8040"/>
    <property type="match status" value="1"/>
</dbReference>
<dbReference type="Proteomes" id="UP001215598">
    <property type="component" value="Unassembled WGS sequence"/>
</dbReference>
<keyword evidence="1" id="KW-1133">Transmembrane helix</keyword>
<keyword evidence="4" id="KW-1185">Reference proteome</keyword>
<dbReference type="EMBL" id="JARKIB010000101">
    <property type="protein sequence ID" value="KAJ7740823.1"/>
    <property type="molecule type" value="Genomic_DNA"/>
</dbReference>
<evidence type="ECO:0000313" key="4">
    <source>
        <dbReference type="Proteomes" id="UP001215598"/>
    </source>
</evidence>
<dbReference type="AlphaFoldDB" id="A0AAD7IDT7"/>
<name>A0AAD7IDT7_9AGAR</name>
<evidence type="ECO:0000259" key="2">
    <source>
        <dbReference type="Pfam" id="PF26138"/>
    </source>
</evidence>
<feature type="domain" description="DUF8040" evidence="2">
    <location>
        <begin position="30"/>
        <end position="81"/>
    </location>
</feature>
<feature type="transmembrane region" description="Helical" evidence="1">
    <location>
        <begin position="6"/>
        <end position="24"/>
    </location>
</feature>
<evidence type="ECO:0000313" key="3">
    <source>
        <dbReference type="EMBL" id="KAJ7740823.1"/>
    </source>
</evidence>
<accession>A0AAD7IDT7</accession>
<gene>
    <name evidence="3" type="ORF">B0H16DRAFT_1324231</name>
</gene>
<reference evidence="3" key="1">
    <citation type="submission" date="2023-03" db="EMBL/GenBank/DDBJ databases">
        <title>Massive genome expansion in bonnet fungi (Mycena s.s.) driven by repeated elements and novel gene families across ecological guilds.</title>
        <authorList>
            <consortium name="Lawrence Berkeley National Laboratory"/>
            <person name="Harder C.B."/>
            <person name="Miyauchi S."/>
            <person name="Viragh M."/>
            <person name="Kuo A."/>
            <person name="Thoen E."/>
            <person name="Andreopoulos B."/>
            <person name="Lu D."/>
            <person name="Skrede I."/>
            <person name="Drula E."/>
            <person name="Henrissat B."/>
            <person name="Morin E."/>
            <person name="Kohler A."/>
            <person name="Barry K."/>
            <person name="LaButti K."/>
            <person name="Morin E."/>
            <person name="Salamov A."/>
            <person name="Lipzen A."/>
            <person name="Mereny Z."/>
            <person name="Hegedus B."/>
            <person name="Baldrian P."/>
            <person name="Stursova M."/>
            <person name="Weitz H."/>
            <person name="Taylor A."/>
            <person name="Grigoriev I.V."/>
            <person name="Nagy L.G."/>
            <person name="Martin F."/>
            <person name="Kauserud H."/>
        </authorList>
    </citation>
    <scope>NUCLEOTIDE SEQUENCE</scope>
    <source>
        <strain evidence="3">CBHHK182m</strain>
    </source>
</reference>
<sequence>MLTAAYFYHTIHIAVVLYASPLYWKQDYHTSILTGEGWVKELIGGNPNRIKCELGMRLHVYLALVAHLHVLCGLRDSKHVTL</sequence>
<evidence type="ECO:0000256" key="1">
    <source>
        <dbReference type="SAM" id="Phobius"/>
    </source>
</evidence>
<protein>
    <recommendedName>
        <fullName evidence="2">DUF8040 domain-containing protein</fullName>
    </recommendedName>
</protein>
<keyword evidence="1" id="KW-0812">Transmembrane</keyword>
<keyword evidence="1" id="KW-0472">Membrane</keyword>
<comment type="caution">
    <text evidence="3">The sequence shown here is derived from an EMBL/GenBank/DDBJ whole genome shotgun (WGS) entry which is preliminary data.</text>
</comment>
<organism evidence="3 4">
    <name type="scientific">Mycena metata</name>
    <dbReference type="NCBI Taxonomy" id="1033252"/>
    <lineage>
        <taxon>Eukaryota</taxon>
        <taxon>Fungi</taxon>
        <taxon>Dikarya</taxon>
        <taxon>Basidiomycota</taxon>
        <taxon>Agaricomycotina</taxon>
        <taxon>Agaricomycetes</taxon>
        <taxon>Agaricomycetidae</taxon>
        <taxon>Agaricales</taxon>
        <taxon>Marasmiineae</taxon>
        <taxon>Mycenaceae</taxon>
        <taxon>Mycena</taxon>
    </lineage>
</organism>
<dbReference type="InterPro" id="IPR058353">
    <property type="entry name" value="DUF8040"/>
</dbReference>
<proteinExistence type="predicted"/>